<evidence type="ECO:0000313" key="3">
    <source>
        <dbReference type="Proteomes" id="UP001358586"/>
    </source>
</evidence>
<dbReference type="EMBL" id="JARKNE010000013">
    <property type="protein sequence ID" value="KAK5772977.1"/>
    <property type="molecule type" value="Genomic_DNA"/>
</dbReference>
<evidence type="ECO:0000313" key="2">
    <source>
        <dbReference type="EMBL" id="KAK5772977.1"/>
    </source>
</evidence>
<proteinExistence type="predicted"/>
<dbReference type="Proteomes" id="UP001358586">
    <property type="component" value="Chromosome 13"/>
</dbReference>
<protein>
    <recommendedName>
        <fullName evidence="1">RNase H type-1 domain-containing protein</fullName>
    </recommendedName>
</protein>
<dbReference type="Pfam" id="PF13456">
    <property type="entry name" value="RVT_3"/>
    <property type="match status" value="1"/>
</dbReference>
<evidence type="ECO:0000259" key="1">
    <source>
        <dbReference type="Pfam" id="PF13456"/>
    </source>
</evidence>
<gene>
    <name evidence="2" type="ORF">PVK06_049279</name>
</gene>
<reference evidence="2 3" key="1">
    <citation type="submission" date="2023-03" db="EMBL/GenBank/DDBJ databases">
        <title>WGS of Gossypium arboreum.</title>
        <authorList>
            <person name="Yu D."/>
        </authorList>
    </citation>
    <scope>NUCLEOTIDE SEQUENCE [LARGE SCALE GENOMIC DNA]</scope>
    <source>
        <tissue evidence="2">Leaf</tissue>
    </source>
</reference>
<sequence length="115" mass="13181">MAESMEHVFRDCQVVKNIWQELGILDYQREEREGLQQWLSEILTRMTSAQRKEDLNCRAMINNRVPTPFAVEALACLQAVKVSLDVGFRLMVVEGDALNIIKKVKSNDKDKSVLS</sequence>
<organism evidence="2 3">
    <name type="scientific">Gossypium arboreum</name>
    <name type="common">Tree cotton</name>
    <name type="synonym">Gossypium nanking</name>
    <dbReference type="NCBI Taxonomy" id="29729"/>
    <lineage>
        <taxon>Eukaryota</taxon>
        <taxon>Viridiplantae</taxon>
        <taxon>Streptophyta</taxon>
        <taxon>Embryophyta</taxon>
        <taxon>Tracheophyta</taxon>
        <taxon>Spermatophyta</taxon>
        <taxon>Magnoliopsida</taxon>
        <taxon>eudicotyledons</taxon>
        <taxon>Gunneridae</taxon>
        <taxon>Pentapetalae</taxon>
        <taxon>rosids</taxon>
        <taxon>malvids</taxon>
        <taxon>Malvales</taxon>
        <taxon>Malvaceae</taxon>
        <taxon>Malvoideae</taxon>
        <taxon>Gossypium</taxon>
    </lineage>
</organism>
<comment type="caution">
    <text evidence="2">The sequence shown here is derived from an EMBL/GenBank/DDBJ whole genome shotgun (WGS) entry which is preliminary data.</text>
</comment>
<dbReference type="InterPro" id="IPR002156">
    <property type="entry name" value="RNaseH_domain"/>
</dbReference>
<keyword evidence="3" id="KW-1185">Reference proteome</keyword>
<name>A0ABR0MI67_GOSAR</name>
<accession>A0ABR0MI67</accession>
<feature type="domain" description="RNase H type-1" evidence="1">
    <location>
        <begin position="63"/>
        <end position="111"/>
    </location>
</feature>